<reference evidence="3" key="3">
    <citation type="submission" date="2018-08" db="UniProtKB">
        <authorList>
            <consortium name="EnsemblPlants"/>
        </authorList>
    </citation>
    <scope>IDENTIFICATION</scope>
    <source>
        <strain evidence="3">cv. Bd21</strain>
    </source>
</reference>
<organism evidence="2">
    <name type="scientific">Brachypodium distachyon</name>
    <name type="common">Purple false brome</name>
    <name type="synonym">Trachynia distachya</name>
    <dbReference type="NCBI Taxonomy" id="15368"/>
    <lineage>
        <taxon>Eukaryota</taxon>
        <taxon>Viridiplantae</taxon>
        <taxon>Streptophyta</taxon>
        <taxon>Embryophyta</taxon>
        <taxon>Tracheophyta</taxon>
        <taxon>Spermatophyta</taxon>
        <taxon>Magnoliopsida</taxon>
        <taxon>Liliopsida</taxon>
        <taxon>Poales</taxon>
        <taxon>Poaceae</taxon>
        <taxon>BOP clade</taxon>
        <taxon>Pooideae</taxon>
        <taxon>Stipodae</taxon>
        <taxon>Brachypodieae</taxon>
        <taxon>Brachypodium</taxon>
    </lineage>
</organism>
<dbReference type="InParanoid" id="A0A0Q3JDJ5"/>
<evidence type="ECO:0000256" key="1">
    <source>
        <dbReference type="SAM" id="MobiDB-lite"/>
    </source>
</evidence>
<reference evidence="2" key="2">
    <citation type="submission" date="2017-06" db="EMBL/GenBank/DDBJ databases">
        <title>WGS assembly of Brachypodium distachyon.</title>
        <authorList>
            <consortium name="The International Brachypodium Initiative"/>
            <person name="Lucas S."/>
            <person name="Harmon-Smith M."/>
            <person name="Lail K."/>
            <person name="Tice H."/>
            <person name="Grimwood J."/>
            <person name="Bruce D."/>
            <person name="Barry K."/>
            <person name="Shu S."/>
            <person name="Lindquist E."/>
            <person name="Wang M."/>
            <person name="Pitluck S."/>
            <person name="Vogel J.P."/>
            <person name="Garvin D.F."/>
            <person name="Mockler T.C."/>
            <person name="Schmutz J."/>
            <person name="Rokhsar D."/>
            <person name="Bevan M.W."/>
        </authorList>
    </citation>
    <scope>NUCLEOTIDE SEQUENCE</scope>
    <source>
        <strain evidence="2">Bd21</strain>
    </source>
</reference>
<reference evidence="2 3" key="1">
    <citation type="journal article" date="2010" name="Nature">
        <title>Genome sequencing and analysis of the model grass Brachypodium distachyon.</title>
        <authorList>
            <consortium name="International Brachypodium Initiative"/>
        </authorList>
    </citation>
    <scope>NUCLEOTIDE SEQUENCE [LARGE SCALE GENOMIC DNA]</scope>
    <source>
        <strain evidence="2 3">Bd21</strain>
    </source>
</reference>
<dbReference type="AlphaFoldDB" id="A0A0Q3JDJ5"/>
<dbReference type="EMBL" id="CM000882">
    <property type="protein sequence ID" value="KQJ96384.1"/>
    <property type="molecule type" value="Genomic_DNA"/>
</dbReference>
<dbReference type="Proteomes" id="UP000008810">
    <property type="component" value="Chromosome 3"/>
</dbReference>
<name>A0A0Q3JDJ5_BRADI</name>
<proteinExistence type="predicted"/>
<dbReference type="EnsemblPlants" id="KQJ96384">
    <property type="protein sequence ID" value="KQJ96384"/>
    <property type="gene ID" value="BRADI_3g22796v3"/>
</dbReference>
<gene>
    <name evidence="2" type="ORF">BRADI_3g22796v3</name>
</gene>
<sequence length="121" mass="12738">MALPWASGELRRAKQRRQVPPLLPPPTRLKPVPIAAAAEHEPAVASQRPAVLNPGASLSASARRPSSTTCQTPSWKSTLCATLALSTTGRPSSQYSRFTSMATTSCRGPGGQARCKAVSSR</sequence>
<evidence type="ECO:0000313" key="3">
    <source>
        <dbReference type="EnsemblPlants" id="KQJ96384"/>
    </source>
</evidence>
<evidence type="ECO:0000313" key="2">
    <source>
        <dbReference type="EMBL" id="KQJ96384.1"/>
    </source>
</evidence>
<dbReference type="Gramene" id="KQJ96384">
    <property type="protein sequence ID" value="KQJ96384"/>
    <property type="gene ID" value="BRADI_3g22796v3"/>
</dbReference>
<evidence type="ECO:0000313" key="4">
    <source>
        <dbReference type="Proteomes" id="UP000008810"/>
    </source>
</evidence>
<protein>
    <submittedName>
        <fullName evidence="2 3">Uncharacterized protein</fullName>
    </submittedName>
</protein>
<accession>A0A0Q3JDJ5</accession>
<feature type="region of interest" description="Disordered" evidence="1">
    <location>
        <begin position="1"/>
        <end position="50"/>
    </location>
</feature>
<keyword evidence="4" id="KW-1185">Reference proteome</keyword>